<dbReference type="PROSITE" id="PS01307">
    <property type="entry name" value="MOTA"/>
    <property type="match status" value="1"/>
</dbReference>
<evidence type="ECO:0000313" key="11">
    <source>
        <dbReference type="Proteomes" id="UP000199136"/>
    </source>
</evidence>
<comment type="similarity">
    <text evidence="2">Belongs to the MotA family.</text>
</comment>
<dbReference type="PANTHER" id="PTHR30433">
    <property type="entry name" value="CHEMOTAXIS PROTEIN MOTA"/>
    <property type="match status" value="1"/>
</dbReference>
<evidence type="ECO:0000256" key="3">
    <source>
        <dbReference type="ARBA" id="ARBA00022448"/>
    </source>
</evidence>
<dbReference type="Proteomes" id="UP000199136">
    <property type="component" value="Unassembled WGS sequence"/>
</dbReference>
<dbReference type="GO" id="GO:0006935">
    <property type="term" value="P:chemotaxis"/>
    <property type="evidence" value="ECO:0007669"/>
    <property type="project" value="InterPro"/>
</dbReference>
<feature type="domain" description="MotA/TolQ/ExbB proton channel" evidence="9">
    <location>
        <begin position="102"/>
        <end position="220"/>
    </location>
</feature>
<keyword evidence="7 8" id="KW-0472">Membrane</keyword>
<sequence>MKKNMVPLIGIALGIGLLVWSITSGGPIAAFIDAPSLVITLGGSFSALLVSFPLTDLKKIPNVLKQLLLQSDIKEEELIATVVDISKKTRSQGILAIENDIKELDNEMLVYGLEMVVDGSDPEDIREIMEIKAENIEKRHSVGQNIFNKWGELAPGFGMLGTLIGLIIMLGQLTDPSTIGSGMATALITTFYGSLLANMIFLPIATNLKIQTEAEMQLCEMAIEGVLSIQAGQNPRVIEQKLRSYLPASNSELDSDAVEADLTKERNYG</sequence>
<evidence type="ECO:0000256" key="6">
    <source>
        <dbReference type="ARBA" id="ARBA00022989"/>
    </source>
</evidence>
<dbReference type="PANTHER" id="PTHR30433:SF2">
    <property type="entry name" value="MOTILITY PROTEIN A"/>
    <property type="match status" value="1"/>
</dbReference>
<organism evidence="10 11">
    <name type="scientific">Desemzia incerta</name>
    <dbReference type="NCBI Taxonomy" id="82801"/>
    <lineage>
        <taxon>Bacteria</taxon>
        <taxon>Bacillati</taxon>
        <taxon>Bacillota</taxon>
        <taxon>Bacilli</taxon>
        <taxon>Lactobacillales</taxon>
        <taxon>Carnobacteriaceae</taxon>
        <taxon>Desemzia</taxon>
    </lineage>
</organism>
<feature type="transmembrane region" description="Helical" evidence="8">
    <location>
        <begin position="179"/>
        <end position="201"/>
    </location>
</feature>
<evidence type="ECO:0000256" key="2">
    <source>
        <dbReference type="ARBA" id="ARBA00008038"/>
    </source>
</evidence>
<keyword evidence="3" id="KW-0813">Transport</keyword>
<accession>A0A1I5UNK0</accession>
<dbReference type="InterPro" id="IPR047055">
    <property type="entry name" value="MotA-like"/>
</dbReference>
<dbReference type="EMBL" id="FOXW01000001">
    <property type="protein sequence ID" value="SFP96790.1"/>
    <property type="molecule type" value="Genomic_DNA"/>
</dbReference>
<dbReference type="GO" id="GO:0071978">
    <property type="term" value="P:bacterial-type flagellum-dependent swarming motility"/>
    <property type="evidence" value="ECO:0007669"/>
    <property type="project" value="InterPro"/>
</dbReference>
<dbReference type="Pfam" id="PF01618">
    <property type="entry name" value="MotA_ExbB"/>
    <property type="match status" value="1"/>
</dbReference>
<name>A0A1I5UNK0_9LACT</name>
<dbReference type="OrthoDB" id="9806929at2"/>
<keyword evidence="4" id="KW-1003">Cell membrane</keyword>
<proteinExistence type="inferred from homology"/>
<evidence type="ECO:0000256" key="7">
    <source>
        <dbReference type="ARBA" id="ARBA00023136"/>
    </source>
</evidence>
<dbReference type="STRING" id="82801.SAMN04488506_0095"/>
<protein>
    <submittedName>
        <fullName evidence="10">Chemotaxis protein MotA</fullName>
    </submittedName>
</protein>
<evidence type="ECO:0000256" key="1">
    <source>
        <dbReference type="ARBA" id="ARBA00004651"/>
    </source>
</evidence>
<evidence type="ECO:0000313" key="10">
    <source>
        <dbReference type="EMBL" id="SFP96790.1"/>
    </source>
</evidence>
<keyword evidence="6 8" id="KW-1133">Transmembrane helix</keyword>
<keyword evidence="11" id="KW-1185">Reference proteome</keyword>
<dbReference type="GO" id="GO:0005886">
    <property type="term" value="C:plasma membrane"/>
    <property type="evidence" value="ECO:0007669"/>
    <property type="project" value="UniProtKB-SubCell"/>
</dbReference>
<dbReference type="InterPro" id="IPR002898">
    <property type="entry name" value="MotA_ExbB_proton_chnl"/>
</dbReference>
<keyword evidence="5 8" id="KW-0812">Transmembrane</keyword>
<dbReference type="InterPro" id="IPR000540">
    <property type="entry name" value="Flag_MotA_CS"/>
</dbReference>
<evidence type="ECO:0000259" key="9">
    <source>
        <dbReference type="Pfam" id="PF01618"/>
    </source>
</evidence>
<dbReference type="RefSeq" id="WP_092479092.1">
    <property type="nucleotide sequence ID" value="NZ_CP126128.1"/>
</dbReference>
<evidence type="ECO:0000256" key="8">
    <source>
        <dbReference type="SAM" id="Phobius"/>
    </source>
</evidence>
<evidence type="ECO:0000256" key="4">
    <source>
        <dbReference type="ARBA" id="ARBA00022475"/>
    </source>
</evidence>
<dbReference type="AlphaFoldDB" id="A0A1I5UNK0"/>
<reference evidence="10 11" key="1">
    <citation type="submission" date="2016-10" db="EMBL/GenBank/DDBJ databases">
        <authorList>
            <person name="de Groot N.N."/>
        </authorList>
    </citation>
    <scope>NUCLEOTIDE SEQUENCE [LARGE SCALE GENOMIC DNA]</scope>
    <source>
        <strain evidence="10 11">DSM 20581</strain>
    </source>
</reference>
<feature type="transmembrane region" description="Helical" evidence="8">
    <location>
        <begin position="35"/>
        <end position="55"/>
    </location>
</feature>
<gene>
    <name evidence="10" type="ORF">SAMN04488506_0095</name>
</gene>
<evidence type="ECO:0000256" key="5">
    <source>
        <dbReference type="ARBA" id="ARBA00022692"/>
    </source>
</evidence>
<feature type="transmembrane region" description="Helical" evidence="8">
    <location>
        <begin position="153"/>
        <end position="173"/>
    </location>
</feature>
<comment type="subcellular location">
    <subcellularLocation>
        <location evidence="1">Cell membrane</location>
        <topology evidence="1">Multi-pass membrane protein</topology>
    </subcellularLocation>
</comment>